<dbReference type="GeneID" id="92512532"/>
<organism evidence="9 10">
    <name type="scientific">Leishmania martiniquensis</name>
    <dbReference type="NCBI Taxonomy" id="1580590"/>
    <lineage>
        <taxon>Eukaryota</taxon>
        <taxon>Discoba</taxon>
        <taxon>Euglenozoa</taxon>
        <taxon>Kinetoplastea</taxon>
        <taxon>Metakinetoplastina</taxon>
        <taxon>Trypanosomatida</taxon>
        <taxon>Trypanosomatidae</taxon>
        <taxon>Leishmaniinae</taxon>
        <taxon>Leishmania</taxon>
    </lineage>
</organism>
<dbReference type="Proteomes" id="UP000673552">
    <property type="component" value="Chromosome 34"/>
</dbReference>
<dbReference type="PROSITE" id="PS50235">
    <property type="entry name" value="USP_3"/>
    <property type="match status" value="1"/>
</dbReference>
<dbReference type="GO" id="GO:0005829">
    <property type="term" value="C:cytosol"/>
    <property type="evidence" value="ECO:0007669"/>
    <property type="project" value="TreeGrafter"/>
</dbReference>
<protein>
    <recommendedName>
        <fullName evidence="7">Ubiquitin carboxyl-terminal hydrolase</fullName>
        <ecNumber evidence="7">3.4.19.12</ecNumber>
    </recommendedName>
</protein>
<evidence type="ECO:0000313" key="10">
    <source>
        <dbReference type="Proteomes" id="UP000673552"/>
    </source>
</evidence>
<keyword evidence="6 7" id="KW-0788">Thiol protease</keyword>
<comment type="similarity">
    <text evidence="2 7">Belongs to the peptidase C19 family.</text>
</comment>
<keyword evidence="4 7" id="KW-0833">Ubl conjugation pathway</keyword>
<evidence type="ECO:0000256" key="3">
    <source>
        <dbReference type="ARBA" id="ARBA00022670"/>
    </source>
</evidence>
<dbReference type="PROSITE" id="PS00973">
    <property type="entry name" value="USP_2"/>
    <property type="match status" value="1"/>
</dbReference>
<dbReference type="GO" id="GO:0016579">
    <property type="term" value="P:protein deubiquitination"/>
    <property type="evidence" value="ECO:0007669"/>
    <property type="project" value="InterPro"/>
</dbReference>
<evidence type="ECO:0000256" key="1">
    <source>
        <dbReference type="ARBA" id="ARBA00000707"/>
    </source>
</evidence>
<dbReference type="PANTHER" id="PTHR24006">
    <property type="entry name" value="UBIQUITIN CARBOXYL-TERMINAL HYDROLASE"/>
    <property type="match status" value="1"/>
</dbReference>
<sequence length="906" mass="102578">MRSGYVGIYNQGSTCYLNSVIQALYHLPAFRTEMYNLPHVQKDSVALALRDVFAQLEVRNRNTTTTELTKAFGWSAQEAAVQHDVHELMQQLFDSLETMLKETPKKDLIRDLFGGLMIYRSRAVDGAEYLSDRLEDFYDVELVVQNKSNIEESLREFSSGERIEGVCLEVGPGAEATPHTIERSQHFLDFPKVLLVHPNRVAFDMETYELVTLRNVWSFDFSLSLANYVVDDASLKLDKESQEKWKKIGRRTHLGANYTLRSILTHAGDATIGHYYVYVNFEGEWVRFNDEVVEPATEEVVRKSAFGGQSIQSRYRLFDNERASLLIYVNDDVKAEVLKETPPPPSIVEVGRYLEEEQTRKEETRKMSYYVCDNAVVDVLDGVYGAADKLQRQITVSLSPGQDEVTAFVHAAAKELQVTPAQIRVFCRDRHGLTPCAAAESLCSSYDSYYYPPLFVDIAPPPAEEDAASCTTATATSEPFIAFLRNVESQHDRDVPVTVVRSIEELQAIIPRDAVVYESRGGPQYLNTITATNQLVCGANLLVTHQRTTHDAVRGYLQHRQLVRTKVYLYDDFTAEQTELFEIHVADSTPYTTLQVGLYKMMKESPKGLPIPPSHNHLAFFKGNGKCNYGFAMPMAASLTIQWNTYHHTLRDVWGCVQHEHKIVMTILPMPLEQIDLTVLVTFNGGYNNLPHVYVPLEGGSVTFRELIELMVQQLGPRLRAGTTAGYEQQLSGQARQLRLLRVRRGELVEVIEELDAPIDLESREDIVLDKLSPVLPGYQLINVLFCRRRSGEYYFGLPTNICVNSTLEEQGDVLLRRIIKKLGYPDQEEAMKKWILCVMNVKSRKTRTASKKEVLADLVKEVGGAPFVFVVDRPQCLRLDGVEEEDHRPESLVIKSTSKTDLSAI</sequence>
<dbReference type="PANTHER" id="PTHR24006:SF888">
    <property type="entry name" value="UBIQUITIN CARBOXYL-TERMINAL HYDROLASE 30"/>
    <property type="match status" value="1"/>
</dbReference>
<name>A0A836KDH4_9TRYP</name>
<dbReference type="InterPro" id="IPR038765">
    <property type="entry name" value="Papain-like_cys_pep_sf"/>
</dbReference>
<keyword evidence="10" id="KW-1185">Reference proteome</keyword>
<dbReference type="GO" id="GO:0004843">
    <property type="term" value="F:cysteine-type deubiquitinase activity"/>
    <property type="evidence" value="ECO:0007669"/>
    <property type="project" value="UniProtKB-UniRule"/>
</dbReference>
<dbReference type="EC" id="3.4.19.12" evidence="7"/>
<dbReference type="Pfam" id="PF00443">
    <property type="entry name" value="UCH"/>
    <property type="match status" value="1"/>
</dbReference>
<evidence type="ECO:0000313" key="9">
    <source>
        <dbReference type="EMBL" id="KAG5468457.1"/>
    </source>
</evidence>
<evidence type="ECO:0000256" key="7">
    <source>
        <dbReference type="RuleBase" id="RU366025"/>
    </source>
</evidence>
<dbReference type="OrthoDB" id="289038at2759"/>
<dbReference type="GO" id="GO:0006508">
    <property type="term" value="P:proteolysis"/>
    <property type="evidence" value="ECO:0007669"/>
    <property type="project" value="UniProtKB-KW"/>
</dbReference>
<evidence type="ECO:0000259" key="8">
    <source>
        <dbReference type="PROSITE" id="PS50235"/>
    </source>
</evidence>
<accession>A0A836KDH4</accession>
<dbReference type="RefSeq" id="XP_067175395.1">
    <property type="nucleotide sequence ID" value="XM_067320020.1"/>
</dbReference>
<evidence type="ECO:0000256" key="2">
    <source>
        <dbReference type="ARBA" id="ARBA00009085"/>
    </source>
</evidence>
<dbReference type="InterPro" id="IPR001394">
    <property type="entry name" value="Peptidase_C19_UCH"/>
</dbReference>
<dbReference type="KEGG" id="lmat:92512532"/>
<reference evidence="9 10" key="1">
    <citation type="submission" date="2021-03" db="EMBL/GenBank/DDBJ databases">
        <title>Leishmania (Mundinia) martiniquensis Genome sequencing and assembly.</title>
        <authorList>
            <person name="Almutairi H."/>
            <person name="Gatherer D."/>
        </authorList>
    </citation>
    <scope>NUCLEOTIDE SEQUENCE [LARGE SCALE GENOMIC DNA]</scope>
    <source>
        <strain evidence="9">LSCM1</strain>
    </source>
</reference>
<proteinExistence type="inferred from homology"/>
<dbReference type="PROSITE" id="PS00972">
    <property type="entry name" value="USP_1"/>
    <property type="match status" value="1"/>
</dbReference>
<evidence type="ECO:0000256" key="6">
    <source>
        <dbReference type="ARBA" id="ARBA00022807"/>
    </source>
</evidence>
<dbReference type="AlphaFoldDB" id="A0A836KDH4"/>
<dbReference type="Gene3D" id="3.90.70.10">
    <property type="entry name" value="Cysteine proteinases"/>
    <property type="match status" value="1"/>
</dbReference>
<feature type="domain" description="USP" evidence="8">
    <location>
        <begin position="6"/>
        <end position="331"/>
    </location>
</feature>
<dbReference type="GO" id="GO:0005634">
    <property type="term" value="C:nucleus"/>
    <property type="evidence" value="ECO:0007669"/>
    <property type="project" value="TreeGrafter"/>
</dbReference>
<dbReference type="InterPro" id="IPR028889">
    <property type="entry name" value="USP"/>
</dbReference>
<keyword evidence="3 7" id="KW-0645">Protease</keyword>
<evidence type="ECO:0000256" key="4">
    <source>
        <dbReference type="ARBA" id="ARBA00022786"/>
    </source>
</evidence>
<gene>
    <name evidence="9" type="ORF">LSCM1_02437</name>
</gene>
<comment type="caution">
    <text evidence="9">The sequence shown here is derived from an EMBL/GenBank/DDBJ whole genome shotgun (WGS) entry which is preliminary data.</text>
</comment>
<dbReference type="SUPFAM" id="SSF54001">
    <property type="entry name" value="Cysteine proteinases"/>
    <property type="match status" value="1"/>
</dbReference>
<dbReference type="InterPro" id="IPR050164">
    <property type="entry name" value="Peptidase_C19"/>
</dbReference>
<dbReference type="InterPro" id="IPR018200">
    <property type="entry name" value="USP_CS"/>
</dbReference>
<evidence type="ECO:0000256" key="5">
    <source>
        <dbReference type="ARBA" id="ARBA00022801"/>
    </source>
</evidence>
<keyword evidence="5 7" id="KW-0378">Hydrolase</keyword>
<comment type="catalytic activity">
    <reaction evidence="1 7">
        <text>Thiol-dependent hydrolysis of ester, thioester, amide, peptide and isopeptide bonds formed by the C-terminal Gly of ubiquitin (a 76-residue protein attached to proteins as an intracellular targeting signal).</text>
        <dbReference type="EC" id="3.4.19.12"/>
    </reaction>
</comment>
<dbReference type="EMBL" id="JAFEUZ010000034">
    <property type="protein sequence ID" value="KAG5468457.1"/>
    <property type="molecule type" value="Genomic_DNA"/>
</dbReference>